<name>A0A834F9I3_ORYME</name>
<dbReference type="SMART" id="SM00409">
    <property type="entry name" value="IG"/>
    <property type="match status" value="1"/>
</dbReference>
<dbReference type="InterPro" id="IPR013106">
    <property type="entry name" value="Ig_V-set"/>
</dbReference>
<evidence type="ECO:0000313" key="4">
    <source>
        <dbReference type="Proteomes" id="UP000646548"/>
    </source>
</evidence>
<dbReference type="PROSITE" id="PS50835">
    <property type="entry name" value="IG_LIKE"/>
    <property type="match status" value="1"/>
</dbReference>
<sequence length="144" mass="15742">MFRSSLRMVPFICLLLGWMAPPLEGLQIHDPDEVEYIRFNVTAQVGDSVTLNCGAVLPAIFIWGFTKPGTDNNVALAHNYGQGPKLQPQASGLGRPLVNANSSALVIEELKEDAAGMYTCQALYDTDEGAKITFYFTRLDVMDG</sequence>
<organism evidence="3 4">
    <name type="scientific">Oryzias melastigma</name>
    <name type="common">Marine medaka</name>
    <dbReference type="NCBI Taxonomy" id="30732"/>
    <lineage>
        <taxon>Eukaryota</taxon>
        <taxon>Metazoa</taxon>
        <taxon>Chordata</taxon>
        <taxon>Craniata</taxon>
        <taxon>Vertebrata</taxon>
        <taxon>Euteleostomi</taxon>
        <taxon>Actinopterygii</taxon>
        <taxon>Neopterygii</taxon>
        <taxon>Teleostei</taxon>
        <taxon>Neoteleostei</taxon>
        <taxon>Acanthomorphata</taxon>
        <taxon>Ovalentaria</taxon>
        <taxon>Atherinomorphae</taxon>
        <taxon>Beloniformes</taxon>
        <taxon>Adrianichthyidae</taxon>
        <taxon>Oryziinae</taxon>
        <taxon>Oryzias</taxon>
    </lineage>
</organism>
<dbReference type="InterPro" id="IPR013783">
    <property type="entry name" value="Ig-like_fold"/>
</dbReference>
<protein>
    <recommendedName>
        <fullName evidence="2">Ig-like domain-containing protein</fullName>
    </recommendedName>
</protein>
<dbReference type="AlphaFoldDB" id="A0A834F9I3"/>
<feature type="signal peptide" evidence="1">
    <location>
        <begin position="1"/>
        <end position="25"/>
    </location>
</feature>
<dbReference type="InterPro" id="IPR036179">
    <property type="entry name" value="Ig-like_dom_sf"/>
</dbReference>
<reference evidence="3" key="1">
    <citation type="journal article" name="BMC Genomics">
        <title>Long-read sequencing and de novo genome assembly of marine medaka (Oryzias melastigma).</title>
        <authorList>
            <person name="Liang P."/>
            <person name="Saqib H.S.A."/>
            <person name="Ni X."/>
            <person name="Shen Y."/>
        </authorList>
    </citation>
    <scope>NUCLEOTIDE SEQUENCE</scope>
    <source>
        <strain evidence="3">Bigg-433</strain>
    </source>
</reference>
<dbReference type="InterPro" id="IPR007110">
    <property type="entry name" value="Ig-like_dom"/>
</dbReference>
<accession>A0A834F9I3</accession>
<dbReference type="Proteomes" id="UP000646548">
    <property type="component" value="Unassembled WGS sequence"/>
</dbReference>
<feature type="chain" id="PRO_5032752910" description="Ig-like domain-containing protein" evidence="1">
    <location>
        <begin position="26"/>
        <end position="144"/>
    </location>
</feature>
<evidence type="ECO:0000259" key="2">
    <source>
        <dbReference type="PROSITE" id="PS50835"/>
    </source>
</evidence>
<dbReference type="EMBL" id="WKFB01000336">
    <property type="protein sequence ID" value="KAF6726306.1"/>
    <property type="molecule type" value="Genomic_DNA"/>
</dbReference>
<evidence type="ECO:0000313" key="3">
    <source>
        <dbReference type="EMBL" id="KAF6726306.1"/>
    </source>
</evidence>
<dbReference type="Pfam" id="PF07686">
    <property type="entry name" value="V-set"/>
    <property type="match status" value="1"/>
</dbReference>
<comment type="caution">
    <text evidence="3">The sequence shown here is derived from an EMBL/GenBank/DDBJ whole genome shotgun (WGS) entry which is preliminary data.</text>
</comment>
<dbReference type="SUPFAM" id="SSF48726">
    <property type="entry name" value="Immunoglobulin"/>
    <property type="match status" value="1"/>
</dbReference>
<proteinExistence type="predicted"/>
<dbReference type="Gene3D" id="2.60.40.10">
    <property type="entry name" value="Immunoglobulins"/>
    <property type="match status" value="1"/>
</dbReference>
<evidence type="ECO:0000256" key="1">
    <source>
        <dbReference type="SAM" id="SignalP"/>
    </source>
</evidence>
<feature type="domain" description="Ig-like" evidence="2">
    <location>
        <begin position="31"/>
        <end position="133"/>
    </location>
</feature>
<keyword evidence="1" id="KW-0732">Signal</keyword>
<dbReference type="InterPro" id="IPR003599">
    <property type="entry name" value="Ig_sub"/>
</dbReference>
<gene>
    <name evidence="3" type="ORF">FQA47_012319</name>
</gene>